<dbReference type="CDD" id="cd16914">
    <property type="entry name" value="EcfT"/>
    <property type="match status" value="1"/>
</dbReference>
<comment type="subunit">
    <text evidence="9">Forms a stable energy-coupling factor (ECF) transporter complex composed of 2 membrane-embedded substrate-binding proteins (S component), 2 ATP-binding proteins (A component) and 2 transmembrane proteins (T component).</text>
</comment>
<evidence type="ECO:0000256" key="2">
    <source>
        <dbReference type="ARBA" id="ARBA00005660"/>
    </source>
</evidence>
<dbReference type="GO" id="GO:0022857">
    <property type="term" value="F:transmembrane transporter activity"/>
    <property type="evidence" value="ECO:0007669"/>
    <property type="project" value="UniProtKB-UniRule"/>
</dbReference>
<dbReference type="PANTHER" id="PTHR34857:SF2">
    <property type="entry name" value="SLL0384 PROTEIN"/>
    <property type="match status" value="1"/>
</dbReference>
<keyword evidence="4 9" id="KW-0813">Transport</keyword>
<evidence type="ECO:0000256" key="1">
    <source>
        <dbReference type="ARBA" id="ARBA00004651"/>
    </source>
</evidence>
<dbReference type="InterPro" id="IPR051611">
    <property type="entry name" value="ECF_transporter_component"/>
</dbReference>
<dbReference type="HAMAP" id="MF_01461">
    <property type="entry name" value="EcfT"/>
    <property type="match status" value="1"/>
</dbReference>
<evidence type="ECO:0000256" key="3">
    <source>
        <dbReference type="ARBA" id="ARBA00014042"/>
    </source>
</evidence>
<evidence type="ECO:0000256" key="9">
    <source>
        <dbReference type="HAMAP-Rule" id="MF_01461"/>
    </source>
</evidence>
<comment type="similarity">
    <text evidence="2 9">Belongs to the energy-coupling factor EcfT family.</text>
</comment>
<keyword evidence="6 9" id="KW-0812">Transmembrane</keyword>
<keyword evidence="5 9" id="KW-1003">Cell membrane</keyword>
<evidence type="ECO:0000256" key="7">
    <source>
        <dbReference type="ARBA" id="ARBA00022989"/>
    </source>
</evidence>
<dbReference type="GO" id="GO:0005886">
    <property type="term" value="C:plasma membrane"/>
    <property type="evidence" value="ECO:0007669"/>
    <property type="project" value="UniProtKB-SubCell"/>
</dbReference>
<dbReference type="OrthoDB" id="8075495at2"/>
<protein>
    <recommendedName>
        <fullName evidence="3 9">Energy-coupling factor transporter transmembrane protein EcfT</fullName>
        <shortName evidence="9">ECF transporter T component EcfT</shortName>
    </recommendedName>
</protein>
<dbReference type="STRING" id="2741.SAMN04489866_102153"/>
<keyword evidence="11" id="KW-1185">Reference proteome</keyword>
<evidence type="ECO:0000256" key="4">
    <source>
        <dbReference type="ARBA" id="ARBA00022448"/>
    </source>
</evidence>
<feature type="transmembrane region" description="Helical" evidence="9">
    <location>
        <begin position="26"/>
        <end position="53"/>
    </location>
</feature>
<evidence type="ECO:0000256" key="8">
    <source>
        <dbReference type="ARBA" id="ARBA00023136"/>
    </source>
</evidence>
<proteinExistence type="inferred from homology"/>
<feature type="transmembrane region" description="Helical" evidence="9">
    <location>
        <begin position="106"/>
        <end position="129"/>
    </location>
</feature>
<dbReference type="PANTHER" id="PTHR34857">
    <property type="entry name" value="SLL0384 PROTEIN"/>
    <property type="match status" value="1"/>
</dbReference>
<reference evidence="10 11" key="1">
    <citation type="submission" date="2016-10" db="EMBL/GenBank/DDBJ databases">
        <authorList>
            <person name="de Groot N.N."/>
        </authorList>
    </citation>
    <scope>NUCLEOTIDE SEQUENCE [LARGE SCALE GENOMIC DNA]</scope>
    <source>
        <strain evidence="10 11">DSM 20475</strain>
    </source>
</reference>
<dbReference type="RefSeq" id="WP_091791174.1">
    <property type="nucleotide sequence ID" value="NZ_FNAF01000002.1"/>
</dbReference>
<dbReference type="EMBL" id="FNAF01000002">
    <property type="protein sequence ID" value="SDD28585.1"/>
    <property type="molecule type" value="Genomic_DNA"/>
</dbReference>
<evidence type="ECO:0000256" key="5">
    <source>
        <dbReference type="ARBA" id="ARBA00022475"/>
    </source>
</evidence>
<dbReference type="AlphaFoldDB" id="A0A1G6TJT7"/>
<name>A0A1G6TJT7_PEPNI</name>
<sequence length="271" mass="30474">MAFDVTIGQYVEGRSLLHRLDPRTKIICILLFMISLFVVKTAPGFALVIGAALVVLRLSQVPVRYYFKAIKPLFLIIAFTALMQMFLTPGHYLWQWRFLHISEQGLYMAFIMCTRLVLLVLITSVLTLTTTPMMLTEAIEALLKPFRRIGVPAHELAMMMTIALRFIPTLLEETDKIMKAQTARGADFESGGLLRRAKALLPILVPLFLSALQRAYDLALAMEARCYHGGEGRTRLRELSYTRLDRVAFAIGVVFLLAALVSRVGAYYAAL</sequence>
<gene>
    <name evidence="9" type="primary">ecfT</name>
    <name evidence="10" type="ORF">SAMN04489866_102153</name>
</gene>
<dbReference type="InterPro" id="IPR024919">
    <property type="entry name" value="EcfT"/>
</dbReference>
<dbReference type="Proteomes" id="UP000198995">
    <property type="component" value="Unassembled WGS sequence"/>
</dbReference>
<keyword evidence="7 9" id="KW-1133">Transmembrane helix</keyword>
<feature type="transmembrane region" description="Helical" evidence="9">
    <location>
        <begin position="247"/>
        <end position="270"/>
    </location>
</feature>
<comment type="function">
    <text evidence="9">Transmembrane (T) component of an energy-coupling factor (ECF) ABC-transporter complex. Unlike classic ABC transporters this ECF transporter provides the energy necessary to transport a number of different substrates.</text>
</comment>
<dbReference type="Pfam" id="PF02361">
    <property type="entry name" value="CbiQ"/>
    <property type="match status" value="1"/>
</dbReference>
<accession>A0A1G6TJT7</accession>
<comment type="subcellular location">
    <subcellularLocation>
        <location evidence="1 9">Cell membrane</location>
        <topology evidence="1 9">Multi-pass membrane protein</topology>
    </subcellularLocation>
</comment>
<feature type="transmembrane region" description="Helical" evidence="9">
    <location>
        <begin position="73"/>
        <end position="94"/>
    </location>
</feature>
<keyword evidence="8 9" id="KW-0472">Membrane</keyword>
<evidence type="ECO:0000313" key="11">
    <source>
        <dbReference type="Proteomes" id="UP000198995"/>
    </source>
</evidence>
<dbReference type="InterPro" id="IPR003339">
    <property type="entry name" value="ABC/ECF_trnsptr_transmembrane"/>
</dbReference>
<evidence type="ECO:0000313" key="10">
    <source>
        <dbReference type="EMBL" id="SDD28585.1"/>
    </source>
</evidence>
<evidence type="ECO:0000256" key="6">
    <source>
        <dbReference type="ARBA" id="ARBA00022692"/>
    </source>
</evidence>
<organism evidence="10 11">
    <name type="scientific">Peptococcus niger</name>
    <dbReference type="NCBI Taxonomy" id="2741"/>
    <lineage>
        <taxon>Bacteria</taxon>
        <taxon>Bacillati</taxon>
        <taxon>Bacillota</taxon>
        <taxon>Clostridia</taxon>
        <taxon>Eubacteriales</taxon>
        <taxon>Peptococcaceae</taxon>
        <taxon>Peptococcus</taxon>
    </lineage>
</organism>